<evidence type="ECO:0000313" key="3">
    <source>
        <dbReference type="Proteomes" id="UP000053259"/>
    </source>
</evidence>
<feature type="compositionally biased region" description="Basic and acidic residues" evidence="1">
    <location>
        <begin position="130"/>
        <end position="145"/>
    </location>
</feature>
<keyword evidence="3" id="KW-1185">Reference proteome</keyword>
<dbReference type="EMBL" id="KN847529">
    <property type="protein sequence ID" value="KIW09473.1"/>
    <property type="molecule type" value="Genomic_DNA"/>
</dbReference>
<accession>A0A0D2AS25</accession>
<protein>
    <submittedName>
        <fullName evidence="2">Uncharacterized protein</fullName>
    </submittedName>
</protein>
<proteinExistence type="predicted"/>
<feature type="region of interest" description="Disordered" evidence="1">
    <location>
        <begin position="1"/>
        <end position="72"/>
    </location>
</feature>
<sequence length="271" mass="29682">MSRKESANSCPNTDMSRPSQSQSGPNQILRINGTDGIDCLNDTDNSKEIEIPSNNGHLKSYGSGNSDDEMWPTPLEEWDLTARNRARNIFSPLVPQTQHLAHTSGIGDEESPQFKSGSCPPNSSPMTEYYGRHGSESPVKDDHWHAKNSFHPRRKDDDDSSGGSERPGAVRGWSPDGKGSGGNSPKLHEGSEPSMASSNLATQYSGSSKALSGLCGSAAWFIPQNGRYEQLLPRYQLIHTSNWYKAEGKIPCGISEHAKFHQGRYRCYQAG</sequence>
<dbReference type="GeneID" id="27308325"/>
<dbReference type="AlphaFoldDB" id="A0A0D2AS25"/>
<dbReference type="HOGENOM" id="CLU_1027454_0_0_1"/>
<dbReference type="RefSeq" id="XP_016219342.1">
    <property type="nucleotide sequence ID" value="XM_016353085.1"/>
</dbReference>
<feature type="compositionally biased region" description="Polar residues" evidence="1">
    <location>
        <begin position="7"/>
        <end position="26"/>
    </location>
</feature>
<evidence type="ECO:0000256" key="1">
    <source>
        <dbReference type="SAM" id="MobiDB-lite"/>
    </source>
</evidence>
<dbReference type="VEuPathDB" id="FungiDB:PV09_00352"/>
<dbReference type="InParanoid" id="A0A0D2AS25"/>
<feature type="compositionally biased region" description="Polar residues" evidence="1">
    <location>
        <begin position="52"/>
        <end position="65"/>
    </location>
</feature>
<feature type="compositionally biased region" description="Polar residues" evidence="1">
    <location>
        <begin position="113"/>
        <end position="126"/>
    </location>
</feature>
<evidence type="ECO:0000313" key="2">
    <source>
        <dbReference type="EMBL" id="KIW09473.1"/>
    </source>
</evidence>
<feature type="region of interest" description="Disordered" evidence="1">
    <location>
        <begin position="103"/>
        <end position="201"/>
    </location>
</feature>
<gene>
    <name evidence="2" type="ORF">PV09_00352</name>
</gene>
<dbReference type="Proteomes" id="UP000053259">
    <property type="component" value="Unassembled WGS sequence"/>
</dbReference>
<organism evidence="2 3">
    <name type="scientific">Verruconis gallopava</name>
    <dbReference type="NCBI Taxonomy" id="253628"/>
    <lineage>
        <taxon>Eukaryota</taxon>
        <taxon>Fungi</taxon>
        <taxon>Dikarya</taxon>
        <taxon>Ascomycota</taxon>
        <taxon>Pezizomycotina</taxon>
        <taxon>Dothideomycetes</taxon>
        <taxon>Pleosporomycetidae</taxon>
        <taxon>Venturiales</taxon>
        <taxon>Sympoventuriaceae</taxon>
        <taxon>Verruconis</taxon>
    </lineage>
</organism>
<name>A0A0D2AS25_9PEZI</name>
<reference evidence="2 3" key="1">
    <citation type="submission" date="2015-01" db="EMBL/GenBank/DDBJ databases">
        <title>The Genome Sequence of Ochroconis gallopava CBS43764.</title>
        <authorList>
            <consortium name="The Broad Institute Genomics Platform"/>
            <person name="Cuomo C."/>
            <person name="de Hoog S."/>
            <person name="Gorbushina A."/>
            <person name="Stielow B."/>
            <person name="Teixiera M."/>
            <person name="Abouelleil A."/>
            <person name="Chapman S.B."/>
            <person name="Priest M."/>
            <person name="Young S.K."/>
            <person name="Wortman J."/>
            <person name="Nusbaum C."/>
            <person name="Birren B."/>
        </authorList>
    </citation>
    <scope>NUCLEOTIDE SEQUENCE [LARGE SCALE GENOMIC DNA]</scope>
    <source>
        <strain evidence="2 3">CBS 43764</strain>
    </source>
</reference>